<sequence length="433" mass="44517">MTGAHRGAWQAGGVTSHRPAASLAGGARGVELYTRVTLYLFVPLEALFYVYAVVAVADSAEPLPSAGALGALLVTAVVHMGLCFWTIHVGFDEPLVDGGRPHPAMVAMLTATAVLAALALVVLPGGEGWADARSLTIGVCGAATFGALAVGFPFRRLAVAAVGLPVLVVALAALDGGLGAGTVSLAVFLYAATLFWTGTVRLSVWVLEVVRELEATREVAARLAVAEERLRISRDMHDVVGRALSAVAVKSELAAALARRGDPRAADEMDEVRTLAHDSLREVRGVVAGYRSADLATELAGARSVLRAAGIAVRVVGDVPALDPSRQEALAWVVREAVTNVVRHSHATRCRLDLDRDAAAGDVVLRVTNDGVARTADAVGAADAPGDVPRPPGGTGLAGLRERLAAVGGSLDVAAHGHEFTVTARVPSPGATA</sequence>
<dbReference type="PATRIC" id="fig|1300344.3.peg.2938"/>
<dbReference type="AlphaFoldDB" id="A0A161IFX2"/>
<dbReference type="GO" id="GO:0000155">
    <property type="term" value="F:phosphorelay sensor kinase activity"/>
    <property type="evidence" value="ECO:0007669"/>
    <property type="project" value="InterPro"/>
</dbReference>
<dbReference type="Gene3D" id="3.30.565.10">
    <property type="entry name" value="Histidine kinase-like ATPase, C-terminal domain"/>
    <property type="match status" value="1"/>
</dbReference>
<name>A0A161IFX2_9MICO</name>
<reference evidence="7 8" key="1">
    <citation type="submission" date="2016-01" db="EMBL/GenBank/DDBJ databases">
        <title>Complete genome sequence of a soil Actinobacterium, Isoptericola dokdonensis DS-3.</title>
        <authorList>
            <person name="Kwon S.-K."/>
            <person name="Kim J.F."/>
        </authorList>
    </citation>
    <scope>NUCLEOTIDE SEQUENCE [LARGE SCALE GENOMIC DNA]</scope>
    <source>
        <strain evidence="7 8">DS-3</strain>
    </source>
</reference>
<dbReference type="EMBL" id="CP014209">
    <property type="protein sequence ID" value="ANC32437.1"/>
    <property type="molecule type" value="Genomic_DNA"/>
</dbReference>
<gene>
    <name evidence="7" type="primary">desK_3</name>
    <name evidence="7" type="ORF">I598_2920</name>
</gene>
<keyword evidence="3" id="KW-0902">Two-component regulatory system</keyword>
<dbReference type="InterPro" id="IPR050482">
    <property type="entry name" value="Sensor_HK_TwoCompSys"/>
</dbReference>
<feature type="domain" description="Signal transduction histidine kinase subgroup 3 dimerisation and phosphoacceptor" evidence="6">
    <location>
        <begin position="228"/>
        <end position="295"/>
    </location>
</feature>
<dbReference type="InterPro" id="IPR036890">
    <property type="entry name" value="HATPase_C_sf"/>
</dbReference>
<dbReference type="PANTHER" id="PTHR24421:SF63">
    <property type="entry name" value="SENSOR HISTIDINE KINASE DESK"/>
    <property type="match status" value="1"/>
</dbReference>
<proteinExistence type="predicted"/>
<dbReference type="KEGG" id="ido:I598_2920"/>
<dbReference type="Pfam" id="PF02518">
    <property type="entry name" value="HATPase_c"/>
    <property type="match status" value="1"/>
</dbReference>
<evidence type="ECO:0000313" key="8">
    <source>
        <dbReference type="Proteomes" id="UP000076794"/>
    </source>
</evidence>
<evidence type="ECO:0000259" key="5">
    <source>
        <dbReference type="Pfam" id="PF02518"/>
    </source>
</evidence>
<evidence type="ECO:0000256" key="1">
    <source>
        <dbReference type="ARBA" id="ARBA00022679"/>
    </source>
</evidence>
<keyword evidence="1 7" id="KW-0808">Transferase</keyword>
<dbReference type="CDD" id="cd16917">
    <property type="entry name" value="HATPase_UhpB-NarQ-NarX-like"/>
    <property type="match status" value="1"/>
</dbReference>
<feature type="transmembrane region" description="Helical" evidence="4">
    <location>
        <begin position="69"/>
        <end position="91"/>
    </location>
</feature>
<dbReference type="STRING" id="1300344.I598_2920"/>
<evidence type="ECO:0000256" key="3">
    <source>
        <dbReference type="ARBA" id="ARBA00023012"/>
    </source>
</evidence>
<feature type="transmembrane region" description="Helical" evidence="4">
    <location>
        <begin position="185"/>
        <end position="207"/>
    </location>
</feature>
<dbReference type="InterPro" id="IPR011712">
    <property type="entry name" value="Sig_transdc_His_kin_sub3_dim/P"/>
</dbReference>
<dbReference type="GO" id="GO:0016020">
    <property type="term" value="C:membrane"/>
    <property type="evidence" value="ECO:0007669"/>
    <property type="project" value="InterPro"/>
</dbReference>
<feature type="transmembrane region" description="Helical" evidence="4">
    <location>
        <begin position="135"/>
        <end position="152"/>
    </location>
</feature>
<keyword evidence="2 7" id="KW-0418">Kinase</keyword>
<feature type="transmembrane region" description="Helical" evidence="4">
    <location>
        <begin position="103"/>
        <end position="123"/>
    </location>
</feature>
<organism evidence="7 8">
    <name type="scientific">Isoptericola dokdonensis DS-3</name>
    <dbReference type="NCBI Taxonomy" id="1300344"/>
    <lineage>
        <taxon>Bacteria</taxon>
        <taxon>Bacillati</taxon>
        <taxon>Actinomycetota</taxon>
        <taxon>Actinomycetes</taxon>
        <taxon>Micrococcales</taxon>
        <taxon>Promicromonosporaceae</taxon>
        <taxon>Isoptericola</taxon>
    </lineage>
</organism>
<keyword evidence="8" id="KW-1185">Reference proteome</keyword>
<dbReference type="EC" id="2.7.13.3" evidence="7"/>
<accession>A0A161IFX2</accession>
<dbReference type="InterPro" id="IPR003594">
    <property type="entry name" value="HATPase_dom"/>
</dbReference>
<protein>
    <submittedName>
        <fullName evidence="7">Sensor histidine kinase DesK</fullName>
        <ecNumber evidence="7">2.7.13.3</ecNumber>
    </submittedName>
</protein>
<evidence type="ECO:0000256" key="2">
    <source>
        <dbReference type="ARBA" id="ARBA00022777"/>
    </source>
</evidence>
<evidence type="ECO:0000259" key="6">
    <source>
        <dbReference type="Pfam" id="PF07730"/>
    </source>
</evidence>
<feature type="domain" description="Histidine kinase/HSP90-like ATPase" evidence="5">
    <location>
        <begin position="327"/>
        <end position="427"/>
    </location>
</feature>
<evidence type="ECO:0000313" key="7">
    <source>
        <dbReference type="EMBL" id="ANC32437.1"/>
    </source>
</evidence>
<dbReference type="Proteomes" id="UP000076794">
    <property type="component" value="Chromosome"/>
</dbReference>
<feature type="transmembrane region" description="Helical" evidence="4">
    <location>
        <begin position="38"/>
        <end position="57"/>
    </location>
</feature>
<keyword evidence="4" id="KW-0812">Transmembrane</keyword>
<dbReference type="Pfam" id="PF07730">
    <property type="entry name" value="HisKA_3"/>
    <property type="match status" value="1"/>
</dbReference>
<evidence type="ECO:0000256" key="4">
    <source>
        <dbReference type="SAM" id="Phobius"/>
    </source>
</evidence>
<keyword evidence="4" id="KW-1133">Transmembrane helix</keyword>
<dbReference type="GO" id="GO:0046983">
    <property type="term" value="F:protein dimerization activity"/>
    <property type="evidence" value="ECO:0007669"/>
    <property type="project" value="InterPro"/>
</dbReference>
<dbReference type="PANTHER" id="PTHR24421">
    <property type="entry name" value="NITRATE/NITRITE SENSOR PROTEIN NARX-RELATED"/>
    <property type="match status" value="1"/>
</dbReference>
<feature type="transmembrane region" description="Helical" evidence="4">
    <location>
        <begin position="158"/>
        <end position="178"/>
    </location>
</feature>
<dbReference type="Gene3D" id="1.20.5.1930">
    <property type="match status" value="1"/>
</dbReference>
<dbReference type="SUPFAM" id="SSF55874">
    <property type="entry name" value="ATPase domain of HSP90 chaperone/DNA topoisomerase II/histidine kinase"/>
    <property type="match status" value="1"/>
</dbReference>
<keyword evidence="4" id="KW-0472">Membrane</keyword>